<evidence type="ECO:0000313" key="3">
    <source>
        <dbReference type="EMBL" id="GMR34937.1"/>
    </source>
</evidence>
<sequence length="126" mass="13762">RSPEDVSRIYASQTAAFAQKNNSGVVTSIASKFFLDKEFNLKPEYQSHIEKAFNAGAENIDFADANGAANEVNSFVDSNTGGMIPQLVTGEDFINTVALLINAVYFKGEWETQFSKSATETKPFHG</sequence>
<dbReference type="SUPFAM" id="SSF56574">
    <property type="entry name" value="Serpins"/>
    <property type="match status" value="1"/>
</dbReference>
<feature type="non-terminal residue" evidence="3">
    <location>
        <position position="126"/>
    </location>
</feature>
<comment type="similarity">
    <text evidence="1">Belongs to the serpin family.</text>
</comment>
<dbReference type="GO" id="GO:0004867">
    <property type="term" value="F:serine-type endopeptidase inhibitor activity"/>
    <property type="evidence" value="ECO:0007669"/>
    <property type="project" value="InterPro"/>
</dbReference>
<dbReference type="InterPro" id="IPR000215">
    <property type="entry name" value="Serpin_fam"/>
</dbReference>
<evidence type="ECO:0000259" key="2">
    <source>
        <dbReference type="Pfam" id="PF00079"/>
    </source>
</evidence>
<accession>A0AAN5C9M4</accession>
<dbReference type="AlphaFoldDB" id="A0AAN5C9M4"/>
<dbReference type="PANTHER" id="PTHR11461:SF211">
    <property type="entry name" value="GH10112P-RELATED"/>
    <property type="match status" value="1"/>
</dbReference>
<organism evidence="3 4">
    <name type="scientific">Pristionchus mayeri</name>
    <dbReference type="NCBI Taxonomy" id="1317129"/>
    <lineage>
        <taxon>Eukaryota</taxon>
        <taxon>Metazoa</taxon>
        <taxon>Ecdysozoa</taxon>
        <taxon>Nematoda</taxon>
        <taxon>Chromadorea</taxon>
        <taxon>Rhabditida</taxon>
        <taxon>Rhabditina</taxon>
        <taxon>Diplogasteromorpha</taxon>
        <taxon>Diplogasteroidea</taxon>
        <taxon>Neodiplogasteridae</taxon>
        <taxon>Pristionchus</taxon>
    </lineage>
</organism>
<dbReference type="Gene3D" id="3.30.497.10">
    <property type="entry name" value="Antithrombin, subunit I, domain 2"/>
    <property type="match status" value="1"/>
</dbReference>
<protein>
    <recommendedName>
        <fullName evidence="2">Serpin domain-containing protein</fullName>
    </recommendedName>
</protein>
<proteinExistence type="inferred from homology"/>
<comment type="caution">
    <text evidence="3">The sequence shown here is derived from an EMBL/GenBank/DDBJ whole genome shotgun (WGS) entry which is preliminary data.</text>
</comment>
<gene>
    <name evidence="3" type="ORF">PMAYCL1PPCAC_05132</name>
</gene>
<feature type="domain" description="Serpin" evidence="2">
    <location>
        <begin position="4"/>
        <end position="125"/>
    </location>
</feature>
<dbReference type="Proteomes" id="UP001328107">
    <property type="component" value="Unassembled WGS sequence"/>
</dbReference>
<dbReference type="Pfam" id="PF00079">
    <property type="entry name" value="Serpin"/>
    <property type="match status" value="1"/>
</dbReference>
<evidence type="ECO:0000313" key="4">
    <source>
        <dbReference type="Proteomes" id="UP001328107"/>
    </source>
</evidence>
<dbReference type="InterPro" id="IPR023796">
    <property type="entry name" value="Serpin_dom"/>
</dbReference>
<dbReference type="InterPro" id="IPR036186">
    <property type="entry name" value="Serpin_sf"/>
</dbReference>
<reference evidence="4" key="1">
    <citation type="submission" date="2022-10" db="EMBL/GenBank/DDBJ databases">
        <title>Genome assembly of Pristionchus species.</title>
        <authorList>
            <person name="Yoshida K."/>
            <person name="Sommer R.J."/>
        </authorList>
    </citation>
    <scope>NUCLEOTIDE SEQUENCE [LARGE SCALE GENOMIC DNA]</scope>
    <source>
        <strain evidence="4">RS5460</strain>
    </source>
</reference>
<evidence type="ECO:0000256" key="1">
    <source>
        <dbReference type="ARBA" id="ARBA00009500"/>
    </source>
</evidence>
<feature type="non-terminal residue" evidence="3">
    <location>
        <position position="1"/>
    </location>
</feature>
<dbReference type="GO" id="GO:0005615">
    <property type="term" value="C:extracellular space"/>
    <property type="evidence" value="ECO:0007669"/>
    <property type="project" value="InterPro"/>
</dbReference>
<name>A0AAN5C9M4_9BILA</name>
<dbReference type="InterPro" id="IPR042178">
    <property type="entry name" value="Serpin_sf_1"/>
</dbReference>
<keyword evidence="4" id="KW-1185">Reference proteome</keyword>
<dbReference type="PANTHER" id="PTHR11461">
    <property type="entry name" value="SERINE PROTEASE INHIBITOR, SERPIN"/>
    <property type="match status" value="1"/>
</dbReference>
<dbReference type="EMBL" id="BTRK01000002">
    <property type="protein sequence ID" value="GMR34937.1"/>
    <property type="molecule type" value="Genomic_DNA"/>
</dbReference>